<evidence type="ECO:0000256" key="4">
    <source>
        <dbReference type="ARBA" id="ARBA00022989"/>
    </source>
</evidence>
<evidence type="ECO:0000313" key="9">
    <source>
        <dbReference type="EMBL" id="CAE8596365.1"/>
    </source>
</evidence>
<dbReference type="OMA" id="SISMTIC"/>
<dbReference type="Proteomes" id="UP000654075">
    <property type="component" value="Unassembled WGS sequence"/>
</dbReference>
<keyword evidence="4 8" id="KW-1133">Transmembrane helix</keyword>
<comment type="subcellular location">
    <subcellularLocation>
        <location evidence="1">Membrane</location>
        <topology evidence="1">Multi-pass membrane protein</topology>
    </subcellularLocation>
</comment>
<feature type="compositionally biased region" description="Polar residues" evidence="7">
    <location>
        <begin position="451"/>
        <end position="468"/>
    </location>
</feature>
<dbReference type="GO" id="GO:0005254">
    <property type="term" value="F:chloride channel activity"/>
    <property type="evidence" value="ECO:0007669"/>
    <property type="project" value="InterPro"/>
</dbReference>
<dbReference type="EMBL" id="CAJNNW010037690">
    <property type="protein sequence ID" value="CAE8743917.1"/>
    <property type="molecule type" value="Genomic_DNA"/>
</dbReference>
<reference evidence="9" key="1">
    <citation type="submission" date="2021-02" db="EMBL/GenBank/DDBJ databases">
        <authorList>
            <person name="Dougan E. K."/>
            <person name="Rhodes N."/>
            <person name="Thang M."/>
            <person name="Chan C."/>
        </authorList>
    </citation>
    <scope>NUCLEOTIDE SEQUENCE</scope>
</reference>
<evidence type="ECO:0000256" key="7">
    <source>
        <dbReference type="SAM" id="MobiDB-lite"/>
    </source>
</evidence>
<dbReference type="AlphaFoldDB" id="A0A813EE67"/>
<keyword evidence="5" id="KW-0406">Ion transport</keyword>
<dbReference type="Pfam" id="PF25539">
    <property type="entry name" value="Bestrophin_2"/>
    <property type="match status" value="1"/>
</dbReference>
<evidence type="ECO:0000256" key="1">
    <source>
        <dbReference type="ARBA" id="ARBA00004141"/>
    </source>
</evidence>
<evidence type="ECO:0000256" key="5">
    <source>
        <dbReference type="ARBA" id="ARBA00023065"/>
    </source>
</evidence>
<dbReference type="EMBL" id="CAJNNV010008539">
    <property type="protein sequence ID" value="CAE8596365.1"/>
    <property type="molecule type" value="Genomic_DNA"/>
</dbReference>
<evidence type="ECO:0000256" key="2">
    <source>
        <dbReference type="ARBA" id="ARBA00022448"/>
    </source>
</evidence>
<dbReference type="OrthoDB" id="1368at2759"/>
<evidence type="ECO:0000256" key="3">
    <source>
        <dbReference type="ARBA" id="ARBA00022692"/>
    </source>
</evidence>
<dbReference type="GO" id="GO:0016020">
    <property type="term" value="C:membrane"/>
    <property type="evidence" value="ECO:0007669"/>
    <property type="project" value="UniProtKB-SubCell"/>
</dbReference>
<keyword evidence="11" id="KW-1185">Reference proteome</keyword>
<evidence type="ECO:0008006" key="12">
    <source>
        <dbReference type="Google" id="ProtNLM"/>
    </source>
</evidence>
<keyword evidence="2" id="KW-0813">Transport</keyword>
<protein>
    <recommendedName>
        <fullName evidence="12">Bestrophin homolog</fullName>
    </recommendedName>
</protein>
<comment type="caution">
    <text evidence="9">The sequence shown here is derived from an EMBL/GenBank/DDBJ whole genome shotgun (WGS) entry which is preliminary data.</text>
</comment>
<dbReference type="PANTHER" id="PTHR33281">
    <property type="entry name" value="UPF0187 PROTEIN YNEE"/>
    <property type="match status" value="1"/>
</dbReference>
<feature type="region of interest" description="Disordered" evidence="7">
    <location>
        <begin position="379"/>
        <end position="468"/>
    </location>
</feature>
<evidence type="ECO:0000256" key="6">
    <source>
        <dbReference type="ARBA" id="ARBA00023136"/>
    </source>
</evidence>
<keyword evidence="6 8" id="KW-0472">Membrane</keyword>
<proteinExistence type="predicted"/>
<feature type="transmembrane region" description="Helical" evidence="8">
    <location>
        <begin position="17"/>
        <end position="42"/>
    </location>
</feature>
<dbReference type="InterPro" id="IPR044669">
    <property type="entry name" value="YneE/VCCN1/2-like"/>
</dbReference>
<dbReference type="Proteomes" id="UP000626109">
    <property type="component" value="Unassembled WGS sequence"/>
</dbReference>
<evidence type="ECO:0000313" key="11">
    <source>
        <dbReference type="Proteomes" id="UP000654075"/>
    </source>
</evidence>
<evidence type="ECO:0000256" key="8">
    <source>
        <dbReference type="SAM" id="Phobius"/>
    </source>
</evidence>
<feature type="transmembrane region" description="Helical" evidence="8">
    <location>
        <begin position="244"/>
        <end position="263"/>
    </location>
</feature>
<keyword evidence="3 8" id="KW-0812">Transmembrane</keyword>
<feature type="transmembrane region" description="Helical" evidence="8">
    <location>
        <begin position="54"/>
        <end position="74"/>
    </location>
</feature>
<gene>
    <name evidence="9" type="ORF">PGLA1383_LOCUS14830</name>
    <name evidence="10" type="ORF">PGLA2088_LOCUS51633</name>
</gene>
<dbReference type="PANTHER" id="PTHR33281:SF20">
    <property type="match status" value="1"/>
</dbReference>
<sequence>MAEEGSFLEFFTVTPRIVFAFTGSVIPQLLPQICVIIALTAIAAWKDSEGGLQWFAGTESAFAVLGGLLSFLIVFKTQTAYQQFWQATGHVDGMLQLLRSMAMTSVTVFATSEKCDTDQESRRIVRLLAVYYFVIVEFLLRSGPDDTKDTHLEDEMRQDIRRLTGPHEFALMYPEEEGPMPGSKSRHKCTNPTLILFWIETCVGRVLLAGACPPPLVSTLHGYVNSIMGFFWNMNKINKTQFPLPYAQIVKLLILIYVFTLPFRIMNKSGPLTTGCITVFATIGFFGLDKVAEVLHSPFGTNPNDINLRRYGRRLLKDLSMIYSNRNMTLDTVFATEESFDLSFIHETYTSKWVDPTRCGSCMTVAGCGAKSQAARHSLAKAHEKVASRGAISNNNNSNNCNNNNSKNNNNDNRNNNDSDSETLVAEAKEEVASYSAKAQPSEADLAAESDQAQMPISRAASQMPISI</sequence>
<name>A0A813EE67_POLGL</name>
<feature type="compositionally biased region" description="Low complexity" evidence="7">
    <location>
        <begin position="393"/>
        <end position="418"/>
    </location>
</feature>
<accession>A0A813EE67</accession>
<organism evidence="9 11">
    <name type="scientific">Polarella glacialis</name>
    <name type="common">Dinoflagellate</name>
    <dbReference type="NCBI Taxonomy" id="89957"/>
    <lineage>
        <taxon>Eukaryota</taxon>
        <taxon>Sar</taxon>
        <taxon>Alveolata</taxon>
        <taxon>Dinophyceae</taxon>
        <taxon>Suessiales</taxon>
        <taxon>Suessiaceae</taxon>
        <taxon>Polarella</taxon>
    </lineage>
</organism>
<evidence type="ECO:0000313" key="10">
    <source>
        <dbReference type="EMBL" id="CAE8743917.1"/>
    </source>
</evidence>